<gene>
    <name evidence="1" type="ORF">CA984_28085</name>
</gene>
<dbReference type="EMBL" id="NGFP01000153">
    <property type="protein sequence ID" value="OUC92965.1"/>
    <property type="molecule type" value="Genomic_DNA"/>
</dbReference>
<sequence length="113" mass="12069">MEFYGASPEKIRTGAGQVVDAAQHVEGLRKGVQLTTQELTASGWLGAASGKFLQAMAKWDEQMVLVRQDLEGIADKMGQNVVVYSAADQDVQSGMGRVDSLINTGAVDGKINR</sequence>
<keyword evidence="2" id="KW-1185">Reference proteome</keyword>
<dbReference type="Pfam" id="PF06013">
    <property type="entry name" value="WXG100"/>
    <property type="match status" value="1"/>
</dbReference>
<evidence type="ECO:0008006" key="3">
    <source>
        <dbReference type="Google" id="ProtNLM"/>
    </source>
</evidence>
<dbReference type="AlphaFoldDB" id="A0A243RE05"/>
<proteinExistence type="predicted"/>
<protein>
    <recommendedName>
        <fullName evidence="3">WXG100 family type VII secretion target</fullName>
    </recommendedName>
</protein>
<dbReference type="Proteomes" id="UP000194761">
    <property type="component" value="Unassembled WGS sequence"/>
</dbReference>
<reference evidence="1 2" key="1">
    <citation type="submission" date="2017-05" db="EMBL/GenBank/DDBJ databases">
        <title>Biotechnological potential of actinobacteria isolated from South African environments.</title>
        <authorList>
            <person name="Le Roes-Hill M."/>
            <person name="Prins A."/>
            <person name="Durrell K.A."/>
        </authorList>
    </citation>
    <scope>NUCLEOTIDE SEQUENCE [LARGE SCALE GENOMIC DNA]</scope>
    <source>
        <strain evidence="1">M26</strain>
    </source>
</reference>
<name>A0A243RE05_9ACTN</name>
<dbReference type="RefSeq" id="WP_086576549.1">
    <property type="nucleotide sequence ID" value="NZ_NGFP01000153.1"/>
</dbReference>
<accession>A0A243RE05</accession>
<dbReference type="SUPFAM" id="SSF140453">
    <property type="entry name" value="EsxAB dimer-like"/>
    <property type="match status" value="1"/>
</dbReference>
<dbReference type="InterPro" id="IPR010310">
    <property type="entry name" value="T7SS_ESAT-6-like"/>
</dbReference>
<dbReference type="InterPro" id="IPR036689">
    <property type="entry name" value="ESAT-6-like_sf"/>
</dbReference>
<comment type="caution">
    <text evidence="1">The sequence shown here is derived from an EMBL/GenBank/DDBJ whole genome shotgun (WGS) entry which is preliminary data.</text>
</comment>
<evidence type="ECO:0000313" key="2">
    <source>
        <dbReference type="Proteomes" id="UP000194761"/>
    </source>
</evidence>
<evidence type="ECO:0000313" key="1">
    <source>
        <dbReference type="EMBL" id="OUC92965.1"/>
    </source>
</evidence>
<dbReference type="NCBIfam" id="TIGR03930">
    <property type="entry name" value="WXG100_ESAT6"/>
    <property type="match status" value="1"/>
</dbReference>
<organism evidence="1 2">
    <name type="scientific">Streptosporangium minutum</name>
    <dbReference type="NCBI Taxonomy" id="569862"/>
    <lineage>
        <taxon>Bacteria</taxon>
        <taxon>Bacillati</taxon>
        <taxon>Actinomycetota</taxon>
        <taxon>Actinomycetes</taxon>
        <taxon>Streptosporangiales</taxon>
        <taxon>Streptosporangiaceae</taxon>
        <taxon>Streptosporangium</taxon>
    </lineage>
</organism>
<dbReference type="Gene3D" id="1.10.287.1060">
    <property type="entry name" value="ESAT-6-like"/>
    <property type="match status" value="1"/>
</dbReference>